<dbReference type="EMBL" id="CAJNDS010001535">
    <property type="protein sequence ID" value="CAE7264143.1"/>
    <property type="molecule type" value="Genomic_DNA"/>
</dbReference>
<proteinExistence type="predicted"/>
<dbReference type="AlphaFoldDB" id="A0A812MUZ6"/>
<evidence type="ECO:0000313" key="2">
    <source>
        <dbReference type="Proteomes" id="UP000604046"/>
    </source>
</evidence>
<accession>A0A812MUZ6</accession>
<sequence>MHPDLPGLYYLGSVVLAPAELPSVERVLNEEESVGSVEEAGATHMPTIAMLPEQIGSSPELSSNSRASIRFTTHVKESRMFYRLQGRWYYGLNLGQSYTISKCGDGSWRFEEELAGRKCTSTLRVVGDWVEGHLIDQEGQRTGTIRLQRGEGNSVLSYFRDLGSSNWSNPNEAIGW</sequence>
<protein>
    <submittedName>
        <fullName evidence="1">Uncharacterized protein</fullName>
    </submittedName>
</protein>
<name>A0A812MUZ6_9DINO</name>
<dbReference type="OrthoDB" id="413963at2759"/>
<gene>
    <name evidence="1" type="ORF">SNAT2548_LOCUS13906</name>
</gene>
<comment type="caution">
    <text evidence="1">The sequence shown here is derived from an EMBL/GenBank/DDBJ whole genome shotgun (WGS) entry which is preliminary data.</text>
</comment>
<dbReference type="Proteomes" id="UP000604046">
    <property type="component" value="Unassembled WGS sequence"/>
</dbReference>
<keyword evidence="2" id="KW-1185">Reference proteome</keyword>
<evidence type="ECO:0000313" key="1">
    <source>
        <dbReference type="EMBL" id="CAE7264143.1"/>
    </source>
</evidence>
<organism evidence="1 2">
    <name type="scientific">Symbiodinium natans</name>
    <dbReference type="NCBI Taxonomy" id="878477"/>
    <lineage>
        <taxon>Eukaryota</taxon>
        <taxon>Sar</taxon>
        <taxon>Alveolata</taxon>
        <taxon>Dinophyceae</taxon>
        <taxon>Suessiales</taxon>
        <taxon>Symbiodiniaceae</taxon>
        <taxon>Symbiodinium</taxon>
    </lineage>
</organism>
<reference evidence="1" key="1">
    <citation type="submission" date="2021-02" db="EMBL/GenBank/DDBJ databases">
        <authorList>
            <person name="Dougan E. K."/>
            <person name="Rhodes N."/>
            <person name="Thang M."/>
            <person name="Chan C."/>
        </authorList>
    </citation>
    <scope>NUCLEOTIDE SEQUENCE</scope>
</reference>